<dbReference type="PANTHER" id="PTHR32071">
    <property type="entry name" value="TRANSCRIPTIONAL REGULATORY PROTEIN"/>
    <property type="match status" value="1"/>
</dbReference>
<evidence type="ECO:0000259" key="8">
    <source>
        <dbReference type="PROSITE" id="PS50045"/>
    </source>
</evidence>
<evidence type="ECO:0000256" key="1">
    <source>
        <dbReference type="ARBA" id="ARBA00022553"/>
    </source>
</evidence>
<evidence type="ECO:0000259" key="9">
    <source>
        <dbReference type="PROSITE" id="PS50110"/>
    </source>
</evidence>
<dbReference type="SUPFAM" id="SSF52540">
    <property type="entry name" value="P-loop containing nucleoside triphosphate hydrolases"/>
    <property type="match status" value="1"/>
</dbReference>
<name>A0A7W9ARH2_9SPHN</name>
<dbReference type="PROSITE" id="PS50110">
    <property type="entry name" value="RESPONSE_REGULATORY"/>
    <property type="match status" value="1"/>
</dbReference>
<evidence type="ECO:0000256" key="3">
    <source>
        <dbReference type="ARBA" id="ARBA00022840"/>
    </source>
</evidence>
<dbReference type="PANTHER" id="PTHR32071:SF57">
    <property type="entry name" value="C4-DICARBOXYLATE TRANSPORT TRANSCRIPTIONAL REGULATORY PROTEIN DCTD"/>
    <property type="match status" value="1"/>
</dbReference>
<dbReference type="GO" id="GO:0006355">
    <property type="term" value="P:regulation of DNA-templated transcription"/>
    <property type="evidence" value="ECO:0007669"/>
    <property type="project" value="InterPro"/>
</dbReference>
<dbReference type="RefSeq" id="WP_184029089.1">
    <property type="nucleotide sequence ID" value="NZ_JACIJJ010000004.1"/>
</dbReference>
<dbReference type="Gene3D" id="1.10.8.60">
    <property type="match status" value="1"/>
</dbReference>
<evidence type="ECO:0000256" key="7">
    <source>
        <dbReference type="PROSITE-ProRule" id="PRU00169"/>
    </source>
</evidence>
<dbReference type="PROSITE" id="PS50045">
    <property type="entry name" value="SIGMA54_INTERACT_4"/>
    <property type="match status" value="1"/>
</dbReference>
<dbReference type="EMBL" id="JACIJJ010000004">
    <property type="protein sequence ID" value="MBB5699242.1"/>
    <property type="molecule type" value="Genomic_DNA"/>
</dbReference>
<dbReference type="Proteomes" id="UP000557739">
    <property type="component" value="Unassembled WGS sequence"/>
</dbReference>
<dbReference type="Pfam" id="PF00158">
    <property type="entry name" value="Sigma54_activat"/>
    <property type="match status" value="2"/>
</dbReference>
<dbReference type="Pfam" id="PF25601">
    <property type="entry name" value="AAA_lid_14"/>
    <property type="match status" value="1"/>
</dbReference>
<dbReference type="InterPro" id="IPR001789">
    <property type="entry name" value="Sig_transdc_resp-reg_receiver"/>
</dbReference>
<dbReference type="InterPro" id="IPR009057">
    <property type="entry name" value="Homeodomain-like_sf"/>
</dbReference>
<reference evidence="10 11" key="1">
    <citation type="submission" date="2020-08" db="EMBL/GenBank/DDBJ databases">
        <title>Genomic Encyclopedia of Type Strains, Phase IV (KMG-IV): sequencing the most valuable type-strain genomes for metagenomic binning, comparative biology and taxonomic classification.</title>
        <authorList>
            <person name="Goeker M."/>
        </authorList>
    </citation>
    <scope>NUCLEOTIDE SEQUENCE [LARGE SCALE GENOMIC DNA]</scope>
    <source>
        <strain evidence="10 11">DSM 27244</strain>
    </source>
</reference>
<comment type="caution">
    <text evidence="10">The sequence shown here is derived from an EMBL/GenBank/DDBJ whole genome shotgun (WGS) entry which is preliminary data.</text>
</comment>
<keyword evidence="2" id="KW-0547">Nucleotide-binding</keyword>
<sequence length="419" mass="44670">MTAPAPVALVDDDDDLRTATAQLLTLAGHEVRPFPAAEPALAALTRDFPGVVVTDIRMPGMSGLGLFRTLHTRDAELPVILVTGHGDVDMAVSAIKAGAWDFLAKPFGPDALLAAVARAGATRSLTIENRRLRALAEASAGEELIGRSPAIARLRATLPTLADADLDIVIEGATGTGKQLVARLIHRAGKRGRHRFAVVDCAAIGGIDPLFEARGPIAGADRGTLFLDNLDRAPPALQHRLAEFAERRAVALATRDPVGVDVRIVAAIDEGARLRIEPALYHRLAAVTLRLPPLSERAEDVPLLAAHFLTSIAAARRRPPPPMASAAAMLARRDWPGNVRELEMAAERFVLGLDDADGPAAGDLPLPDRVRAFERAAIEDAVRRAGGEVAAATRLLGIPRETFYYRVKRLGIDLKDLRG</sequence>
<keyword evidence="5" id="KW-0805">Transcription regulation</keyword>
<dbReference type="SUPFAM" id="SSF46689">
    <property type="entry name" value="Homeodomain-like"/>
    <property type="match status" value="1"/>
</dbReference>
<evidence type="ECO:0000256" key="6">
    <source>
        <dbReference type="ARBA" id="ARBA00023163"/>
    </source>
</evidence>
<evidence type="ECO:0000256" key="4">
    <source>
        <dbReference type="ARBA" id="ARBA00023012"/>
    </source>
</evidence>
<evidence type="ECO:0000256" key="2">
    <source>
        <dbReference type="ARBA" id="ARBA00022741"/>
    </source>
</evidence>
<dbReference type="InterPro" id="IPR027417">
    <property type="entry name" value="P-loop_NTPase"/>
</dbReference>
<dbReference type="InterPro" id="IPR002197">
    <property type="entry name" value="HTH_Fis"/>
</dbReference>
<dbReference type="FunFam" id="3.40.50.2300:FF:000018">
    <property type="entry name" value="DNA-binding transcriptional regulator NtrC"/>
    <property type="match status" value="1"/>
</dbReference>
<dbReference type="GO" id="GO:0000160">
    <property type="term" value="P:phosphorelay signal transduction system"/>
    <property type="evidence" value="ECO:0007669"/>
    <property type="project" value="UniProtKB-KW"/>
</dbReference>
<dbReference type="SMART" id="SM00448">
    <property type="entry name" value="REC"/>
    <property type="match status" value="1"/>
</dbReference>
<evidence type="ECO:0000313" key="10">
    <source>
        <dbReference type="EMBL" id="MBB5699242.1"/>
    </source>
</evidence>
<dbReference type="InterPro" id="IPR002078">
    <property type="entry name" value="Sigma_54_int"/>
</dbReference>
<feature type="domain" description="Response regulatory" evidence="9">
    <location>
        <begin position="6"/>
        <end position="120"/>
    </location>
</feature>
<keyword evidence="1 7" id="KW-0597">Phosphoprotein</keyword>
<accession>A0A7W9ARH2</accession>
<organism evidence="10 11">
    <name type="scientific">Sphingomonas yantingensis</name>
    <dbReference type="NCBI Taxonomy" id="1241761"/>
    <lineage>
        <taxon>Bacteria</taxon>
        <taxon>Pseudomonadati</taxon>
        <taxon>Pseudomonadota</taxon>
        <taxon>Alphaproteobacteria</taxon>
        <taxon>Sphingomonadales</taxon>
        <taxon>Sphingomonadaceae</taxon>
        <taxon>Sphingomonas</taxon>
    </lineage>
</organism>
<dbReference type="SUPFAM" id="SSF52172">
    <property type="entry name" value="CheY-like"/>
    <property type="match status" value="1"/>
</dbReference>
<proteinExistence type="predicted"/>
<keyword evidence="11" id="KW-1185">Reference proteome</keyword>
<dbReference type="AlphaFoldDB" id="A0A7W9ARH2"/>
<dbReference type="CDD" id="cd00009">
    <property type="entry name" value="AAA"/>
    <property type="match status" value="1"/>
</dbReference>
<dbReference type="Gene3D" id="3.40.50.2300">
    <property type="match status" value="1"/>
</dbReference>
<feature type="modified residue" description="4-aspartylphosphate" evidence="7">
    <location>
        <position position="55"/>
    </location>
</feature>
<dbReference type="Pfam" id="PF02954">
    <property type="entry name" value="HTH_8"/>
    <property type="match status" value="1"/>
</dbReference>
<dbReference type="InterPro" id="IPR011006">
    <property type="entry name" value="CheY-like_superfamily"/>
</dbReference>
<dbReference type="GO" id="GO:0005524">
    <property type="term" value="F:ATP binding"/>
    <property type="evidence" value="ECO:0007669"/>
    <property type="project" value="UniProtKB-KW"/>
</dbReference>
<dbReference type="Gene3D" id="1.10.10.60">
    <property type="entry name" value="Homeodomain-like"/>
    <property type="match status" value="1"/>
</dbReference>
<dbReference type="Gene3D" id="3.40.50.300">
    <property type="entry name" value="P-loop containing nucleotide triphosphate hydrolases"/>
    <property type="match status" value="1"/>
</dbReference>
<evidence type="ECO:0000313" key="11">
    <source>
        <dbReference type="Proteomes" id="UP000557739"/>
    </source>
</evidence>
<dbReference type="Pfam" id="PF00072">
    <property type="entry name" value="Response_reg"/>
    <property type="match status" value="1"/>
</dbReference>
<protein>
    <submittedName>
        <fullName evidence="10">Two-component system C4-dicarboxylate transport response regulator DctD</fullName>
    </submittedName>
</protein>
<dbReference type="GO" id="GO:0043565">
    <property type="term" value="F:sequence-specific DNA binding"/>
    <property type="evidence" value="ECO:0007669"/>
    <property type="project" value="InterPro"/>
</dbReference>
<dbReference type="InterPro" id="IPR058031">
    <property type="entry name" value="AAA_lid_NorR"/>
</dbReference>
<keyword evidence="3" id="KW-0067">ATP-binding</keyword>
<evidence type="ECO:0000256" key="5">
    <source>
        <dbReference type="ARBA" id="ARBA00023015"/>
    </source>
</evidence>
<keyword evidence="4" id="KW-0902">Two-component regulatory system</keyword>
<dbReference type="PRINTS" id="PR01590">
    <property type="entry name" value="HTHFIS"/>
</dbReference>
<gene>
    <name evidence="10" type="ORF">FHR19_002608</name>
</gene>
<feature type="domain" description="Sigma-54 factor interaction" evidence="8">
    <location>
        <begin position="144"/>
        <end position="351"/>
    </location>
</feature>
<keyword evidence="6" id="KW-0804">Transcription</keyword>